<dbReference type="AlphaFoldDB" id="A0A3T1CZK5"/>
<reference evidence="2 3" key="1">
    <citation type="submission" date="2019-01" db="EMBL/GenBank/DDBJ databases">
        <title>Complete genome sequence of Cohnella hallensis HS21 isolated from Korean fir (Abies koreana) rhizospheric soil.</title>
        <authorList>
            <person name="Jiang L."/>
            <person name="Kang S.W."/>
            <person name="Kim S."/>
            <person name="Jung J."/>
            <person name="Kim C.Y."/>
            <person name="Kim D.H."/>
            <person name="Kim S.W."/>
            <person name="Lee J."/>
        </authorList>
    </citation>
    <scope>NUCLEOTIDE SEQUENCE [LARGE SCALE GENOMIC DNA]</scope>
    <source>
        <strain evidence="2 3">HS21</strain>
    </source>
</reference>
<organism evidence="2 3">
    <name type="scientific">Cohnella abietis</name>
    <dbReference type="NCBI Taxonomy" id="2507935"/>
    <lineage>
        <taxon>Bacteria</taxon>
        <taxon>Bacillati</taxon>
        <taxon>Bacillota</taxon>
        <taxon>Bacilli</taxon>
        <taxon>Bacillales</taxon>
        <taxon>Paenibacillaceae</taxon>
        <taxon>Cohnella</taxon>
    </lineage>
</organism>
<protein>
    <recommendedName>
        <fullName evidence="4">Copper amine oxidase-like N-terminal domain-containing protein</fullName>
    </recommendedName>
</protein>
<proteinExistence type="predicted"/>
<keyword evidence="3" id="KW-1185">Reference proteome</keyword>
<name>A0A3T1CZK5_9BACL</name>
<gene>
    <name evidence="2" type="ORF">KCTCHS21_06960</name>
</gene>
<evidence type="ECO:0008006" key="4">
    <source>
        <dbReference type="Google" id="ProtNLM"/>
    </source>
</evidence>
<evidence type="ECO:0000313" key="2">
    <source>
        <dbReference type="EMBL" id="BBI31297.1"/>
    </source>
</evidence>
<dbReference type="Proteomes" id="UP000289856">
    <property type="component" value="Chromosome"/>
</dbReference>
<dbReference type="OrthoDB" id="2679893at2"/>
<evidence type="ECO:0000313" key="3">
    <source>
        <dbReference type="Proteomes" id="UP000289856"/>
    </source>
</evidence>
<dbReference type="RefSeq" id="WP_130605145.1">
    <property type="nucleotide sequence ID" value="NZ_AP019400.1"/>
</dbReference>
<evidence type="ECO:0000256" key="1">
    <source>
        <dbReference type="SAM" id="SignalP"/>
    </source>
</evidence>
<dbReference type="KEGG" id="cohn:KCTCHS21_06960"/>
<feature type="signal peptide" evidence="1">
    <location>
        <begin position="1"/>
        <end position="24"/>
    </location>
</feature>
<sequence>MRRKIIIVAALIAMLVTSVSVVSAKDSSRIRTTVAFTYSLSSDKSEVIPTVTVTSQDYSTGSAQQQSYSFPNQKISIPANASYNEMDTSKPESLRTSCGSYTGTYHFQMSSGLKAYQVDCYSVYNNKTGNRTQPKHSRILEFDLKTKKLRVLRSVDSDSEYTGYVGLEMYRNFKGYAVKTDEKAVAHEDYSSKKVQVYSLETNKPIAVLNDYPREESINPLTGNYDKILDIQAVVIQEYELLKGNAANYGYSISYAGKSYLVKNYQLYADGRKTELFGNKNIATKRWEKKIGSLRYAYYYDSKKKAWFVGYSKGGSYFPLSESSAMAIASFSPNDKYLLISNYFTDPKTRKRTGKYTTTVVDTSTAKVLHVLPAFEEYNRDHGFQWISDDLVYVRFNNPNYSGYLHVPTGILTKHEGERYYDNASLYSGSYSNLLTPESPYEILIDGRNVSYSTQGPFHLYKGEEQWMIPLDDFARGIGAAVKTTKSGWQVSQNNQVLDISREKAVIFRNQAFVPFASLTENLGIVAAIEVNYKLLLFTNQITEEQLKVAFPKATLVDYDFKALIDGKLTSLDESTREVYHMYRVEGETLVLFQNGHLVSVIGASYPSKTARGVELHEGKGKNAMLKKYGTVKPKKDGEMQLYTYKMNDYDMTFATGNDLVKAVYFTFHNQE</sequence>
<keyword evidence="1" id="KW-0732">Signal</keyword>
<accession>A0A3T1CZK5</accession>
<dbReference type="EMBL" id="AP019400">
    <property type="protein sequence ID" value="BBI31297.1"/>
    <property type="molecule type" value="Genomic_DNA"/>
</dbReference>
<feature type="chain" id="PRO_5019380868" description="Copper amine oxidase-like N-terminal domain-containing protein" evidence="1">
    <location>
        <begin position="25"/>
        <end position="672"/>
    </location>
</feature>